<sequence length="114" mass="13045">MDLEIKQMTSELKSIIRGSEDLELFLLRTENSVACIPLPGLAVRPPDVNNPIPHWALIFWTLDFGPMLKLRSNTQIPMENMKSLAKDIQLQKGSRWWKRHESEVMHVVLPVGTA</sequence>
<protein>
    <submittedName>
        <fullName evidence="1">Uncharacterized protein</fullName>
    </submittedName>
</protein>
<gene>
    <name evidence="1" type="ORF">RAG0_01841</name>
</gene>
<evidence type="ECO:0000313" key="2">
    <source>
        <dbReference type="Proteomes" id="UP000178912"/>
    </source>
</evidence>
<dbReference type="Proteomes" id="UP000178912">
    <property type="component" value="Unassembled WGS sequence"/>
</dbReference>
<name>A0A1E1JYW7_9HELO</name>
<dbReference type="AlphaFoldDB" id="A0A1E1JYW7"/>
<organism evidence="1 2">
    <name type="scientific">Rhynchosporium agropyri</name>
    <dbReference type="NCBI Taxonomy" id="914238"/>
    <lineage>
        <taxon>Eukaryota</taxon>
        <taxon>Fungi</taxon>
        <taxon>Dikarya</taxon>
        <taxon>Ascomycota</taxon>
        <taxon>Pezizomycotina</taxon>
        <taxon>Leotiomycetes</taxon>
        <taxon>Helotiales</taxon>
        <taxon>Ploettnerulaceae</taxon>
        <taxon>Rhynchosporium</taxon>
    </lineage>
</organism>
<evidence type="ECO:0000313" key="1">
    <source>
        <dbReference type="EMBL" id="CZS91048.1"/>
    </source>
</evidence>
<accession>A0A1E1JYW7</accession>
<proteinExistence type="predicted"/>
<reference evidence="2" key="1">
    <citation type="submission" date="2016-03" db="EMBL/GenBank/DDBJ databases">
        <authorList>
            <person name="Guldener U."/>
        </authorList>
    </citation>
    <scope>NUCLEOTIDE SEQUENCE [LARGE SCALE GENOMIC DNA]</scope>
    <source>
        <strain evidence="2">04CH-RAC-A.6.1</strain>
    </source>
</reference>
<dbReference type="EMBL" id="FJUX01000007">
    <property type="protein sequence ID" value="CZS91048.1"/>
    <property type="molecule type" value="Genomic_DNA"/>
</dbReference>
<keyword evidence="2" id="KW-1185">Reference proteome</keyword>